<protein>
    <recommendedName>
        <fullName evidence="7">Major facilitator superfamily (MFS) profile domain-containing protein</fullName>
    </recommendedName>
</protein>
<feature type="transmembrane region" description="Helical" evidence="6">
    <location>
        <begin position="181"/>
        <end position="200"/>
    </location>
</feature>
<name>A0ABQ7III3_9HELO</name>
<dbReference type="PANTHER" id="PTHR23501:SF43">
    <property type="entry name" value="MULTIDRUG TRANSPORTER, PUTATIVE (AFU_ORTHOLOGUE AFUA_6G03040)-RELATED"/>
    <property type="match status" value="1"/>
</dbReference>
<feature type="transmembrane region" description="Helical" evidence="6">
    <location>
        <begin position="397"/>
        <end position="415"/>
    </location>
</feature>
<feature type="transmembrane region" description="Helical" evidence="6">
    <location>
        <begin position="468"/>
        <end position="488"/>
    </location>
</feature>
<evidence type="ECO:0000256" key="6">
    <source>
        <dbReference type="SAM" id="Phobius"/>
    </source>
</evidence>
<feature type="transmembrane region" description="Helical" evidence="6">
    <location>
        <begin position="292"/>
        <end position="312"/>
    </location>
</feature>
<feature type="transmembrane region" description="Helical" evidence="6">
    <location>
        <begin position="532"/>
        <end position="553"/>
    </location>
</feature>
<comment type="subcellular location">
    <subcellularLocation>
        <location evidence="1">Membrane</location>
        <topology evidence="1">Multi-pass membrane protein</topology>
    </subcellularLocation>
</comment>
<dbReference type="RefSeq" id="XP_038809027.1">
    <property type="nucleotide sequence ID" value="XM_038954347.1"/>
</dbReference>
<dbReference type="PANTHER" id="PTHR23501">
    <property type="entry name" value="MAJOR FACILITATOR SUPERFAMILY"/>
    <property type="match status" value="1"/>
</dbReference>
<evidence type="ECO:0000256" key="5">
    <source>
        <dbReference type="SAM" id="MobiDB-lite"/>
    </source>
</evidence>
<sequence length="559" mass="60748">MTEPTAVEPRSTEKIVEHAELPSSEQPSEEASDDDINGYVEGTKLYLLTLSEDKTNNSHFNSASLCMLIGTIELTVISTSLTSITNDLHGFNKTGWIVTGYLVTYSSTFIIWSKLSDVFGRKSCIITSVFIFVIFSGGCGAAQTITQLIVCRVFQGIGAAGDLALVFAISFEMIPKAKFPTYTAIFAVVTTLGYITGPLIGGGFAQNSTWRWAFFLIGALAIVLLIIFVPNGFPHQNNPNPRSRSLATKSSRSSLAKIDGLGVFLFLGASFLLVTVLLSAGNDFAWNSATTIVLFIISGFLWIAFAVNEWFVTNDKRIPEPIFPWRFVLNRKWMGALLLSLLSGIPWNAITINLPQRLQVVNGMSPVAASVRLIPFTALIAFGSVIANVFLKLHVPIYLMFIGSCLQVIGSALLSTVSKDTHIDHAIYGYEVIAGLGIGIVIAMIIVVPPHMVEKRDLAISSGALLQFRALGAAIGLGITSATMNNYLSSHLTHILTSEEITQIFHSISSITTFPPEVQLKVLHAFADGYQLQIQIMAAFSGLQVLLVAMFWGRPQVRV</sequence>
<evidence type="ECO:0000256" key="3">
    <source>
        <dbReference type="ARBA" id="ARBA00022989"/>
    </source>
</evidence>
<dbReference type="GeneID" id="62233498"/>
<keyword evidence="9" id="KW-1185">Reference proteome</keyword>
<evidence type="ECO:0000259" key="7">
    <source>
        <dbReference type="PROSITE" id="PS50850"/>
    </source>
</evidence>
<feature type="compositionally biased region" description="Acidic residues" evidence="5">
    <location>
        <begin position="27"/>
        <end position="36"/>
    </location>
</feature>
<evidence type="ECO:0000313" key="9">
    <source>
        <dbReference type="Proteomes" id="UP000783213"/>
    </source>
</evidence>
<evidence type="ECO:0000313" key="8">
    <source>
        <dbReference type="EMBL" id="KAF7925499.1"/>
    </source>
</evidence>
<evidence type="ECO:0000256" key="2">
    <source>
        <dbReference type="ARBA" id="ARBA00022692"/>
    </source>
</evidence>
<dbReference type="EMBL" id="RCSX01000015">
    <property type="protein sequence ID" value="KAF7925499.1"/>
    <property type="molecule type" value="Genomic_DNA"/>
</dbReference>
<keyword evidence="2 6" id="KW-0812">Transmembrane</keyword>
<accession>A0ABQ7III3</accession>
<dbReference type="Gene3D" id="1.20.1720.10">
    <property type="entry name" value="Multidrug resistance protein D"/>
    <property type="match status" value="1"/>
</dbReference>
<feature type="transmembrane region" description="Helical" evidence="6">
    <location>
        <begin position="212"/>
        <end position="233"/>
    </location>
</feature>
<dbReference type="InterPro" id="IPR011701">
    <property type="entry name" value="MFS"/>
</dbReference>
<organism evidence="8 9">
    <name type="scientific">Botrytis deweyae</name>
    <dbReference type="NCBI Taxonomy" id="2478750"/>
    <lineage>
        <taxon>Eukaryota</taxon>
        <taxon>Fungi</taxon>
        <taxon>Dikarya</taxon>
        <taxon>Ascomycota</taxon>
        <taxon>Pezizomycotina</taxon>
        <taxon>Leotiomycetes</taxon>
        <taxon>Helotiales</taxon>
        <taxon>Sclerotiniaceae</taxon>
        <taxon>Botrytis</taxon>
    </lineage>
</organism>
<feature type="transmembrane region" description="Helical" evidence="6">
    <location>
        <begin position="254"/>
        <end position="280"/>
    </location>
</feature>
<gene>
    <name evidence="8" type="ORF">EAE98_006724</name>
</gene>
<dbReference type="InterPro" id="IPR020846">
    <property type="entry name" value="MFS_dom"/>
</dbReference>
<dbReference type="Pfam" id="PF07690">
    <property type="entry name" value="MFS_1"/>
    <property type="match status" value="2"/>
</dbReference>
<proteinExistence type="predicted"/>
<feature type="transmembrane region" description="Helical" evidence="6">
    <location>
        <begin position="94"/>
        <end position="112"/>
    </location>
</feature>
<comment type="caution">
    <text evidence="8">The sequence shown here is derived from an EMBL/GenBank/DDBJ whole genome shotgun (WGS) entry which is preliminary data.</text>
</comment>
<feature type="region of interest" description="Disordered" evidence="5">
    <location>
        <begin position="1"/>
        <end position="36"/>
    </location>
</feature>
<keyword evidence="4 6" id="KW-0472">Membrane</keyword>
<keyword evidence="3 6" id="KW-1133">Transmembrane helix</keyword>
<dbReference type="InterPro" id="IPR036259">
    <property type="entry name" value="MFS_trans_sf"/>
</dbReference>
<dbReference type="SUPFAM" id="SSF103473">
    <property type="entry name" value="MFS general substrate transporter"/>
    <property type="match status" value="1"/>
</dbReference>
<dbReference type="PROSITE" id="PS50850">
    <property type="entry name" value="MFS"/>
    <property type="match status" value="1"/>
</dbReference>
<feature type="transmembrane region" description="Helical" evidence="6">
    <location>
        <begin position="333"/>
        <end position="350"/>
    </location>
</feature>
<feature type="transmembrane region" description="Helical" evidence="6">
    <location>
        <begin position="370"/>
        <end position="390"/>
    </location>
</feature>
<feature type="transmembrane region" description="Helical" evidence="6">
    <location>
        <begin position="124"/>
        <end position="150"/>
    </location>
</feature>
<feature type="transmembrane region" description="Helical" evidence="6">
    <location>
        <begin position="63"/>
        <end position="82"/>
    </location>
</feature>
<feature type="transmembrane region" description="Helical" evidence="6">
    <location>
        <begin position="427"/>
        <end position="448"/>
    </location>
</feature>
<feature type="transmembrane region" description="Helical" evidence="6">
    <location>
        <begin position="156"/>
        <end position="174"/>
    </location>
</feature>
<feature type="compositionally biased region" description="Basic and acidic residues" evidence="5">
    <location>
        <begin position="10"/>
        <end position="20"/>
    </location>
</feature>
<dbReference type="Proteomes" id="UP000783213">
    <property type="component" value="Unassembled WGS sequence"/>
</dbReference>
<reference evidence="8 9" key="1">
    <citation type="journal article" date="2020" name="Genome Biol. Evol.">
        <title>Comparative genomics of Sclerotiniaceae.</title>
        <authorList>
            <person name="Valero Jimenez C.A."/>
            <person name="Steentjes M."/>
            <person name="Scholten O.E."/>
            <person name="Van Kan J.A.L."/>
        </authorList>
    </citation>
    <scope>NUCLEOTIDE SEQUENCE [LARGE SCALE GENOMIC DNA]</scope>
    <source>
        <strain evidence="8 9">B1</strain>
    </source>
</reference>
<evidence type="ECO:0000256" key="4">
    <source>
        <dbReference type="ARBA" id="ARBA00023136"/>
    </source>
</evidence>
<evidence type="ECO:0000256" key="1">
    <source>
        <dbReference type="ARBA" id="ARBA00004141"/>
    </source>
</evidence>
<feature type="domain" description="Major facilitator superfamily (MFS) profile" evidence="7">
    <location>
        <begin position="59"/>
        <end position="556"/>
    </location>
</feature>